<name>A0A8H4TR70_9HYPO</name>
<dbReference type="EMBL" id="JABEXW010000533">
    <property type="protein sequence ID" value="KAF4962610.1"/>
    <property type="molecule type" value="Genomic_DNA"/>
</dbReference>
<reference evidence="3" key="1">
    <citation type="journal article" date="2020" name="BMC Genomics">
        <title>Correction to: Identification and distribution of gene clusters required for synthesis of sphingolipid metabolism inhibitors in diverse species of the filamentous fungus Fusarium.</title>
        <authorList>
            <person name="Kim H.S."/>
            <person name="Lohmar J.M."/>
            <person name="Busman M."/>
            <person name="Brown D.W."/>
            <person name="Naumann T.A."/>
            <person name="Divon H.H."/>
            <person name="Lysoe E."/>
            <person name="Uhlig S."/>
            <person name="Proctor R.H."/>
        </authorList>
    </citation>
    <scope>NUCLEOTIDE SEQUENCE</scope>
    <source>
        <strain evidence="3">NRRL 20472</strain>
    </source>
</reference>
<dbReference type="OrthoDB" id="2013972at2759"/>
<gene>
    <name evidence="3" type="ORF">FSARC_9388</name>
</gene>
<evidence type="ECO:0000256" key="1">
    <source>
        <dbReference type="ARBA" id="ARBA00038158"/>
    </source>
</evidence>
<dbReference type="SUPFAM" id="SSF53335">
    <property type="entry name" value="S-adenosyl-L-methionine-dependent methyltransferases"/>
    <property type="match status" value="1"/>
</dbReference>
<dbReference type="CDD" id="cd02440">
    <property type="entry name" value="AdoMet_MTases"/>
    <property type="match status" value="1"/>
</dbReference>
<feature type="domain" description="Methyltransferase" evidence="2">
    <location>
        <begin position="48"/>
        <end position="144"/>
    </location>
</feature>
<protein>
    <recommendedName>
        <fullName evidence="2">Methyltransferase domain-containing protein</fullName>
    </recommendedName>
</protein>
<comment type="similarity">
    <text evidence="1">Belongs to the methyltransferase superfamily. LaeA methyltransferase family.</text>
</comment>
<comment type="caution">
    <text evidence="3">The sequence shown here is derived from an EMBL/GenBank/DDBJ whole genome shotgun (WGS) entry which is preliminary data.</text>
</comment>
<sequence>MSSGFQPKQITQYEASHLVELMGNISEEVIEFSLDLIPPFKSSDVIHDNACGAGTVSQFILTKASPSTESLHIDATDINPHFIKACEQLAQENNWPMKAQVMDVRALEFPDNHFTHSFNNLAYNTLDVAELGLKESFRTLKPGGVVMVSTWNEKAHNNAIKHASRRTRGEDSPLPLLFEEELFEEERLTKALKSAGFDPDKTTIHHKDVFVTVPDMKRWAQLAWSYLGFLPSGWHQEDEEKWDEAVNDLVEQLASGPGISKNENGDTVLKYAGCIAIATK</sequence>
<dbReference type="InterPro" id="IPR041698">
    <property type="entry name" value="Methyltransf_25"/>
</dbReference>
<dbReference type="AlphaFoldDB" id="A0A8H4TR70"/>
<dbReference type="Proteomes" id="UP000622797">
    <property type="component" value="Unassembled WGS sequence"/>
</dbReference>
<evidence type="ECO:0000313" key="4">
    <source>
        <dbReference type="Proteomes" id="UP000622797"/>
    </source>
</evidence>
<accession>A0A8H4TR70</accession>
<reference evidence="3" key="2">
    <citation type="submission" date="2020-05" db="EMBL/GenBank/DDBJ databases">
        <authorList>
            <person name="Kim H.-S."/>
            <person name="Proctor R.H."/>
            <person name="Brown D.W."/>
        </authorList>
    </citation>
    <scope>NUCLEOTIDE SEQUENCE</scope>
    <source>
        <strain evidence="3">NRRL 20472</strain>
    </source>
</reference>
<dbReference type="Gene3D" id="3.40.50.150">
    <property type="entry name" value="Vaccinia Virus protein VP39"/>
    <property type="match status" value="1"/>
</dbReference>
<organism evidence="3 4">
    <name type="scientific">Fusarium sarcochroum</name>
    <dbReference type="NCBI Taxonomy" id="1208366"/>
    <lineage>
        <taxon>Eukaryota</taxon>
        <taxon>Fungi</taxon>
        <taxon>Dikarya</taxon>
        <taxon>Ascomycota</taxon>
        <taxon>Pezizomycotina</taxon>
        <taxon>Sordariomycetes</taxon>
        <taxon>Hypocreomycetidae</taxon>
        <taxon>Hypocreales</taxon>
        <taxon>Nectriaceae</taxon>
        <taxon>Fusarium</taxon>
        <taxon>Fusarium lateritium species complex</taxon>
    </lineage>
</organism>
<dbReference type="InterPro" id="IPR029063">
    <property type="entry name" value="SAM-dependent_MTases_sf"/>
</dbReference>
<keyword evidence="4" id="KW-1185">Reference proteome</keyword>
<dbReference type="PANTHER" id="PTHR43591:SF24">
    <property type="entry name" value="2-METHOXY-6-POLYPRENYL-1,4-BENZOQUINOL METHYLASE, MITOCHONDRIAL"/>
    <property type="match status" value="1"/>
</dbReference>
<dbReference type="PANTHER" id="PTHR43591">
    <property type="entry name" value="METHYLTRANSFERASE"/>
    <property type="match status" value="1"/>
</dbReference>
<dbReference type="GO" id="GO:0008168">
    <property type="term" value="F:methyltransferase activity"/>
    <property type="evidence" value="ECO:0007669"/>
    <property type="project" value="TreeGrafter"/>
</dbReference>
<proteinExistence type="inferred from homology"/>
<dbReference type="Pfam" id="PF13649">
    <property type="entry name" value="Methyltransf_25"/>
    <property type="match status" value="1"/>
</dbReference>
<evidence type="ECO:0000313" key="3">
    <source>
        <dbReference type="EMBL" id="KAF4962610.1"/>
    </source>
</evidence>
<evidence type="ECO:0000259" key="2">
    <source>
        <dbReference type="Pfam" id="PF13649"/>
    </source>
</evidence>